<dbReference type="EMBL" id="CAKXYP010000034">
    <property type="protein sequence ID" value="CAH9420184.1"/>
    <property type="molecule type" value="Genomic_DNA"/>
</dbReference>
<comment type="caution">
    <text evidence="2">The sequence shown here is derived from an EMBL/GenBank/DDBJ whole genome shotgun (WGS) entry which is preliminary data.</text>
</comment>
<evidence type="ECO:0000313" key="2">
    <source>
        <dbReference type="EMBL" id="CAH9420184.1"/>
    </source>
</evidence>
<proteinExistence type="predicted"/>
<feature type="region of interest" description="Disordered" evidence="1">
    <location>
        <begin position="28"/>
        <end position="59"/>
    </location>
</feature>
<gene>
    <name evidence="2" type="ORF">SGL43_07242</name>
</gene>
<dbReference type="Proteomes" id="UP001154015">
    <property type="component" value="Unassembled WGS sequence"/>
</dbReference>
<organism evidence="2 3">
    <name type="scientific">Streptomyces globisporus</name>
    <dbReference type="NCBI Taxonomy" id="1908"/>
    <lineage>
        <taxon>Bacteria</taxon>
        <taxon>Bacillati</taxon>
        <taxon>Actinomycetota</taxon>
        <taxon>Actinomycetes</taxon>
        <taxon>Kitasatosporales</taxon>
        <taxon>Streptomycetaceae</taxon>
        <taxon>Streptomyces</taxon>
    </lineage>
</organism>
<reference evidence="2" key="1">
    <citation type="submission" date="2022-03" db="EMBL/GenBank/DDBJ databases">
        <authorList>
            <person name="Leyn A S."/>
        </authorList>
    </citation>
    <scope>NUCLEOTIDE SEQUENCE</scope>
    <source>
        <strain evidence="2">Streptomyces globisporus 4-3</strain>
    </source>
</reference>
<protein>
    <submittedName>
        <fullName evidence="2">Uncharacterized protein</fullName>
    </submittedName>
</protein>
<evidence type="ECO:0000313" key="3">
    <source>
        <dbReference type="Proteomes" id="UP001154015"/>
    </source>
</evidence>
<sequence length="59" mass="6077">MMTFSNCLPPSPSVVLTLIPAYATEAPESLIGSSPPCPTGEATPSAPEPKETLGVFTSR</sequence>
<keyword evidence="3" id="KW-1185">Reference proteome</keyword>
<name>A0ABM9H929_STRGL</name>
<accession>A0ABM9H929</accession>
<evidence type="ECO:0000256" key="1">
    <source>
        <dbReference type="SAM" id="MobiDB-lite"/>
    </source>
</evidence>